<protein>
    <submittedName>
        <fullName evidence="2">Uncharacterized protein</fullName>
    </submittedName>
</protein>
<sequence>MAHTTRPDTAHTDDTRARRSARRRLRREVPGTIAVLADERDFAAMRRYTSFGFDDHPGYLRHVDALLRTLAAQGAYTSVALFDPADYAAYCADLRLDPDSATSRTRYTAEVAAAGTTVAYDGRPVARLLPGLIDAAEQQATWEYATGLLTGDGCERCGDDTGRRAFARASLILRRIVEALGPGGHHLVCSVPADGDAPLVALLQADCGTDGRLRLDEPSALVFCTVLAAGIATDRPGGIVARTTALGRPPTVRGWTLRAGWPRPLDEAEVFSAYCTDPATGEPIPPEHGVAYEAGIELPEHDAGEAEDE</sequence>
<dbReference type="AlphaFoldDB" id="A0A5N5W0D3"/>
<dbReference type="Proteomes" id="UP000327000">
    <property type="component" value="Unassembled WGS sequence"/>
</dbReference>
<dbReference type="EMBL" id="VOKX01000110">
    <property type="protein sequence ID" value="KAB7835000.1"/>
    <property type="molecule type" value="Genomic_DNA"/>
</dbReference>
<name>A0A5N5W0D3_STRMB</name>
<gene>
    <name evidence="2" type="ORF">FRZ00_28160</name>
</gene>
<dbReference type="OrthoDB" id="3428054at2"/>
<accession>A0A5N5W0D3</accession>
<feature type="compositionally biased region" description="Basic and acidic residues" evidence="1">
    <location>
        <begin position="1"/>
        <end position="17"/>
    </location>
</feature>
<evidence type="ECO:0000256" key="1">
    <source>
        <dbReference type="SAM" id="MobiDB-lite"/>
    </source>
</evidence>
<organism evidence="2 3">
    <name type="scientific">Streptomyces mobaraensis</name>
    <name type="common">Streptoverticillium mobaraense</name>
    <dbReference type="NCBI Taxonomy" id="35621"/>
    <lineage>
        <taxon>Bacteria</taxon>
        <taxon>Bacillati</taxon>
        <taxon>Actinomycetota</taxon>
        <taxon>Actinomycetes</taxon>
        <taxon>Kitasatosporales</taxon>
        <taxon>Streptomycetaceae</taxon>
        <taxon>Streptomyces</taxon>
    </lineage>
</organism>
<evidence type="ECO:0000313" key="3">
    <source>
        <dbReference type="Proteomes" id="UP000327000"/>
    </source>
</evidence>
<keyword evidence="3" id="KW-1185">Reference proteome</keyword>
<dbReference type="RefSeq" id="WP_004951974.1">
    <property type="nucleotide sequence ID" value="NZ_VOKX01000110.1"/>
</dbReference>
<proteinExistence type="predicted"/>
<comment type="caution">
    <text evidence="2">The sequence shown here is derived from an EMBL/GenBank/DDBJ whole genome shotgun (WGS) entry which is preliminary data.</text>
</comment>
<evidence type="ECO:0000313" key="2">
    <source>
        <dbReference type="EMBL" id="KAB7835000.1"/>
    </source>
</evidence>
<feature type="region of interest" description="Disordered" evidence="1">
    <location>
        <begin position="1"/>
        <end position="24"/>
    </location>
</feature>
<reference evidence="2 3" key="1">
    <citation type="journal article" date="2019" name="Microb. Cell Fact.">
        <title>Exploring novel herbicidin analogues by transcriptional regulator overexpression and MS/MS molecular networking.</title>
        <authorList>
            <person name="Shi Y."/>
            <person name="Gu R."/>
            <person name="Li Y."/>
            <person name="Wang X."/>
            <person name="Ren W."/>
            <person name="Li X."/>
            <person name="Wang L."/>
            <person name="Xie Y."/>
            <person name="Hong B."/>
        </authorList>
    </citation>
    <scope>NUCLEOTIDE SEQUENCE [LARGE SCALE GENOMIC DNA]</scope>
    <source>
        <strain evidence="2 3">US-43</strain>
    </source>
</reference>